<protein>
    <recommendedName>
        <fullName evidence="1">SLH domain-containing protein</fullName>
    </recommendedName>
</protein>
<dbReference type="InterPro" id="IPR059177">
    <property type="entry name" value="GH29D-like_dom"/>
</dbReference>
<evidence type="ECO:0000259" key="1">
    <source>
        <dbReference type="PROSITE" id="PS51272"/>
    </source>
</evidence>
<dbReference type="Pfam" id="PF00395">
    <property type="entry name" value="SLH"/>
    <property type="match status" value="3"/>
</dbReference>
<dbReference type="AlphaFoldDB" id="A0A7X2L2S2"/>
<dbReference type="Pfam" id="PF13290">
    <property type="entry name" value="CHB_HEX_C_1"/>
    <property type="match status" value="4"/>
</dbReference>
<accession>A0A7X2L2S2</accession>
<dbReference type="EMBL" id="WJXB01000006">
    <property type="protein sequence ID" value="MRN54729.1"/>
    <property type="molecule type" value="Genomic_DNA"/>
</dbReference>
<sequence length="872" mass="91173">MSIILVILMVLGGLNLLDIGGSKAYAADFEGTGSEDNPYLIATADQLNKVRDHLGEEGAFFKLTEDISLIDYQEDKGWSPIGNAAAPFVGNMNGDGYTITGLLIDRDSDNGVGLFGDNMGTILNIKLEAGIIKGKSNVGSLVGFNDSNGVIRYSYASAVVNGVGGVGGLVGLNNGYISNSYTTGSVNGNSRVGGLAGSTDGWISENYSTSAVSGNSYVGGLVGEMIDGYIANNYAAGLVTGVSNTGGFMGNDSNRTTSNNYYDAQTTGKAGLGASGKTTVEMKTLSTYEGWDFRFTWYMDVDQYPKLFSGITGDPTANLSGGTVAAGTSVELSSAIEGASIYYTRDGSDPTTTSTLYTGAILVNNTQTIKAIAVKMGYAESEIITENYTVEQVAAPTASVPSGTVASGTSVELSSATEGASIYYTRDGSDPITASTLYTGAIVVNNTQAIKAIAVKIGYEDSEIITASYTVEQVAAPTASVSSGIVSSGTSVTLSSTTEGASIYYTRDGSDPTTVSTLYTGAIVVNNTQTIKAIAVKMGYVDSEIITTSYTVEQAVAPTASVSSGAVAAGTSVVLRSTTTGAAIYYTTDDTDPSTASKLYGEAIVINREQTIKAIAVHAGMINSEIMSISYTILTSETHETSPAITTPTTVPTATPIPTVSPTPAPTAKSFYNEKVNMDVIKALVEKANTLPAVTFNDVPKDSRMAKTIELATKLGIIKGYEDGSFRANVSITRAEFATMLVKALGLTFEGNSSFKDTKVHWATEAIATLKASGIIKGYLDGTFKPNQSISRAEIVVMLSKVMNITLVKSDKFKDVSGNWAEHEINTLSKMGIVKGGTDGSFKPSASATRYESILMILRMLNVSLEHSLDIE</sequence>
<organism evidence="2 3">
    <name type="scientific">Paenibacillus monticola</name>
    <dbReference type="NCBI Taxonomy" id="2666075"/>
    <lineage>
        <taxon>Bacteria</taxon>
        <taxon>Bacillati</taxon>
        <taxon>Bacillota</taxon>
        <taxon>Bacilli</taxon>
        <taxon>Bacillales</taxon>
        <taxon>Paenibacillaceae</taxon>
        <taxon>Paenibacillus</taxon>
    </lineage>
</organism>
<dbReference type="InterPro" id="IPR051465">
    <property type="entry name" value="Cell_Envelope_Struct_Comp"/>
</dbReference>
<dbReference type="RefSeq" id="WP_195724370.1">
    <property type="nucleotide sequence ID" value="NZ_WJXB01000006.1"/>
</dbReference>
<feature type="domain" description="SLH" evidence="1">
    <location>
        <begin position="692"/>
        <end position="749"/>
    </location>
</feature>
<feature type="domain" description="SLH" evidence="1">
    <location>
        <begin position="750"/>
        <end position="813"/>
    </location>
</feature>
<gene>
    <name evidence="2" type="ORF">GJB61_17235</name>
</gene>
<comment type="caution">
    <text evidence="2">The sequence shown here is derived from an EMBL/GenBank/DDBJ whole genome shotgun (WGS) entry which is preliminary data.</text>
</comment>
<dbReference type="Gene3D" id="2.160.20.110">
    <property type="match status" value="1"/>
</dbReference>
<dbReference type="PANTHER" id="PTHR43308:SF5">
    <property type="entry name" value="S-LAYER PROTEIN _ PEPTIDOGLYCAN ENDO-BETA-N-ACETYLGLUCOSAMINIDASE"/>
    <property type="match status" value="1"/>
</dbReference>
<evidence type="ECO:0000313" key="3">
    <source>
        <dbReference type="Proteomes" id="UP000463051"/>
    </source>
</evidence>
<dbReference type="PROSITE" id="PS51272">
    <property type="entry name" value="SLH"/>
    <property type="match status" value="3"/>
</dbReference>
<keyword evidence="3" id="KW-1185">Reference proteome</keyword>
<name>A0A7X2L2S2_9BACL</name>
<proteinExistence type="predicted"/>
<feature type="domain" description="SLH" evidence="1">
    <location>
        <begin position="814"/>
        <end position="871"/>
    </location>
</feature>
<dbReference type="Proteomes" id="UP000463051">
    <property type="component" value="Unassembled WGS sequence"/>
</dbReference>
<dbReference type="PANTHER" id="PTHR43308">
    <property type="entry name" value="OUTER MEMBRANE PROTEIN ALPHA-RELATED"/>
    <property type="match status" value="1"/>
</dbReference>
<dbReference type="InterPro" id="IPR001119">
    <property type="entry name" value="SLH_dom"/>
</dbReference>
<reference evidence="2 3" key="1">
    <citation type="submission" date="2019-11" db="EMBL/GenBank/DDBJ databases">
        <title>Paenibacillus monticola sp. nov., a novel PGPR strain isolated from mountain sample in China.</title>
        <authorList>
            <person name="Zhao Q."/>
            <person name="Li H.-P."/>
            <person name="Zhang J.-L."/>
        </authorList>
    </citation>
    <scope>NUCLEOTIDE SEQUENCE [LARGE SCALE GENOMIC DNA]</scope>
    <source>
        <strain evidence="2 3">LC-T2</strain>
    </source>
</reference>
<evidence type="ECO:0000313" key="2">
    <source>
        <dbReference type="EMBL" id="MRN54729.1"/>
    </source>
</evidence>